<dbReference type="Pfam" id="PF02782">
    <property type="entry name" value="FGGY_C"/>
    <property type="match status" value="1"/>
</dbReference>
<dbReference type="CDD" id="cd07808">
    <property type="entry name" value="ASKHA_NBD_FGGY_EcXK-like"/>
    <property type="match status" value="1"/>
</dbReference>
<comment type="function">
    <text evidence="8">Catalyzes the phosphorylation of D-xylulose to D-xylulose 5-phosphate.</text>
</comment>
<dbReference type="OrthoDB" id="9805576at2"/>
<dbReference type="PROSITE" id="PS00933">
    <property type="entry name" value="FGGY_KINASES_1"/>
    <property type="match status" value="1"/>
</dbReference>
<keyword evidence="7 8" id="KW-0119">Carbohydrate metabolism</keyword>
<comment type="similarity">
    <text evidence="1 8 9">Belongs to the FGGY kinase family.</text>
</comment>
<evidence type="ECO:0000259" key="11">
    <source>
        <dbReference type="Pfam" id="PF00370"/>
    </source>
</evidence>
<feature type="active site" description="Proton acceptor" evidence="8">
    <location>
        <position position="240"/>
    </location>
</feature>
<evidence type="ECO:0000256" key="10">
    <source>
        <dbReference type="RuleBase" id="RU364073"/>
    </source>
</evidence>
<dbReference type="PROSITE" id="PS00445">
    <property type="entry name" value="FGGY_KINASES_2"/>
    <property type="match status" value="1"/>
</dbReference>
<dbReference type="HAMAP" id="MF_02220">
    <property type="entry name" value="XylB"/>
    <property type="match status" value="1"/>
</dbReference>
<comment type="catalytic activity">
    <reaction evidence="8 10">
        <text>D-xylulose + ATP = D-xylulose 5-phosphate + ADP + H(+)</text>
        <dbReference type="Rhea" id="RHEA:10964"/>
        <dbReference type="ChEBI" id="CHEBI:15378"/>
        <dbReference type="ChEBI" id="CHEBI:17140"/>
        <dbReference type="ChEBI" id="CHEBI:30616"/>
        <dbReference type="ChEBI" id="CHEBI:57737"/>
        <dbReference type="ChEBI" id="CHEBI:456216"/>
        <dbReference type="EC" id="2.7.1.17"/>
    </reaction>
</comment>
<accession>A0A437S639</accession>
<organism evidence="13 14">
    <name type="scientific">Anaerosphaera multitolerans</name>
    <dbReference type="NCBI Taxonomy" id="2487351"/>
    <lineage>
        <taxon>Bacteria</taxon>
        <taxon>Bacillati</taxon>
        <taxon>Bacillota</taxon>
        <taxon>Tissierellia</taxon>
        <taxon>Tissierellales</taxon>
        <taxon>Peptoniphilaceae</taxon>
        <taxon>Anaerosphaera</taxon>
    </lineage>
</organism>
<comment type="caution">
    <text evidence="13">The sequence shown here is derived from an EMBL/GenBank/DDBJ whole genome shotgun (WGS) entry which is preliminary data.</text>
</comment>
<keyword evidence="2 8" id="KW-0859">Xylose metabolism</keyword>
<dbReference type="InterPro" id="IPR018485">
    <property type="entry name" value="FGGY_C"/>
</dbReference>
<dbReference type="NCBIfam" id="TIGR01312">
    <property type="entry name" value="XylB"/>
    <property type="match status" value="1"/>
</dbReference>
<dbReference type="GO" id="GO:0042732">
    <property type="term" value="P:D-xylose metabolic process"/>
    <property type="evidence" value="ECO:0007669"/>
    <property type="project" value="UniProtKB-KW"/>
</dbReference>
<feature type="binding site" evidence="8">
    <location>
        <begin position="81"/>
        <end position="82"/>
    </location>
    <ligand>
        <name>substrate</name>
    </ligand>
</feature>
<dbReference type="InterPro" id="IPR000577">
    <property type="entry name" value="Carb_kinase_FGGY"/>
</dbReference>
<dbReference type="SUPFAM" id="SSF53067">
    <property type="entry name" value="Actin-like ATPase domain"/>
    <property type="match status" value="2"/>
</dbReference>
<dbReference type="InterPro" id="IPR018484">
    <property type="entry name" value="FGGY_N"/>
</dbReference>
<dbReference type="EC" id="2.7.1.17" evidence="8 10"/>
<reference evidence="13 14" key="1">
    <citation type="submission" date="2018-11" db="EMBL/GenBank/DDBJ databases">
        <title>Genome sequencing and assembly of Anaerosphaera sp. nov., GS7-6-2.</title>
        <authorList>
            <person name="Rettenmaier R."/>
            <person name="Liebl W."/>
            <person name="Zverlov V."/>
        </authorList>
    </citation>
    <scope>NUCLEOTIDE SEQUENCE [LARGE SCALE GENOMIC DNA]</scope>
    <source>
        <strain evidence="13 14">GS7-6-2</strain>
    </source>
</reference>
<evidence type="ECO:0000256" key="8">
    <source>
        <dbReference type="HAMAP-Rule" id="MF_02220"/>
    </source>
</evidence>
<name>A0A437S639_9FIRM</name>
<sequence length="501" mass="56505">MNYFLGIDLGTSSLKTVLYNEEFKTVVSISKDYEMLQPYNGWAEQNPQDWIDAMDLTFEELKKSYGKELKSLMGIGLTGQMHGLVMLDEQNRVLRYPILWCDQRTEEEIKDINDILGEEELIRITANPALTGFTLSKILWVKKHEPEIFKNCKHILLPKDYLRFYLSGDYATDLSDASGMQLLDVPNRKWSEEICKTFKIDIEMLPKLYESVECTGYLKSELKEKLGITHNVAIAAGAGDNAAAAIGCGVVNDGETFATIGTSGVVFTQSDIIRTDEKGRIHTFCSAVPNTWHVMGVTQAAGFSVEWFKENFYKDVDKGKIFSKIEEDINKSTIGSNKLIYLPYLMGERTPHLDPNARGAFIGLSGMHKREDLMRAVIEGVTFSLRDCLEIIRSIGLEVENIYLTGGGANNDSWIKILADNFKTSIEKIKGDGGTNLGAAILASIASGKYSDLKTVCEKYVDYGEKFDYNEENLKIYESYYKLYGESYLDLKNLYFKLSKI</sequence>
<dbReference type="PANTHER" id="PTHR43095">
    <property type="entry name" value="SUGAR KINASE"/>
    <property type="match status" value="1"/>
</dbReference>
<dbReference type="GO" id="GO:0004856">
    <property type="term" value="F:D-xylulokinase activity"/>
    <property type="evidence" value="ECO:0007669"/>
    <property type="project" value="UniProtKB-UniRule"/>
</dbReference>
<evidence type="ECO:0000256" key="2">
    <source>
        <dbReference type="ARBA" id="ARBA00022629"/>
    </source>
</evidence>
<dbReference type="Gene3D" id="3.30.420.40">
    <property type="match status" value="2"/>
</dbReference>
<feature type="domain" description="Carbohydrate kinase FGGY N-terminal" evidence="11">
    <location>
        <begin position="3"/>
        <end position="247"/>
    </location>
</feature>
<dbReference type="GO" id="GO:0005998">
    <property type="term" value="P:xylulose catabolic process"/>
    <property type="evidence" value="ECO:0007669"/>
    <property type="project" value="UniProtKB-UniRule"/>
</dbReference>
<protein>
    <recommendedName>
        <fullName evidence="8 10">Xylulose kinase</fullName>
        <shortName evidence="8 10">Xylulokinase</shortName>
        <ecNumber evidence="8 10">2.7.1.17</ecNumber>
    </recommendedName>
</protein>
<dbReference type="InterPro" id="IPR018483">
    <property type="entry name" value="Carb_kinase_FGGY_CS"/>
</dbReference>
<dbReference type="PIRSF" id="PIRSF000538">
    <property type="entry name" value="GlpK"/>
    <property type="match status" value="1"/>
</dbReference>
<dbReference type="AlphaFoldDB" id="A0A437S639"/>
<gene>
    <name evidence="8 10 13" type="primary">xylB</name>
    <name evidence="13" type="ORF">EF514_06830</name>
</gene>
<evidence type="ECO:0000313" key="14">
    <source>
        <dbReference type="Proteomes" id="UP000288812"/>
    </source>
</evidence>
<evidence type="ECO:0000256" key="5">
    <source>
        <dbReference type="ARBA" id="ARBA00022777"/>
    </source>
</evidence>
<keyword evidence="6 8" id="KW-0067">ATP-binding</keyword>
<keyword evidence="5 8" id="KW-0418">Kinase</keyword>
<proteinExistence type="inferred from homology"/>
<evidence type="ECO:0000256" key="7">
    <source>
        <dbReference type="ARBA" id="ARBA00023277"/>
    </source>
</evidence>
<evidence type="ECO:0000259" key="12">
    <source>
        <dbReference type="Pfam" id="PF02782"/>
    </source>
</evidence>
<keyword evidence="3 8" id="KW-0808">Transferase</keyword>
<evidence type="ECO:0000256" key="6">
    <source>
        <dbReference type="ARBA" id="ARBA00022840"/>
    </source>
</evidence>
<dbReference type="InterPro" id="IPR006000">
    <property type="entry name" value="Xylulokinase"/>
</dbReference>
<evidence type="ECO:0000256" key="4">
    <source>
        <dbReference type="ARBA" id="ARBA00022741"/>
    </source>
</evidence>
<evidence type="ECO:0000256" key="1">
    <source>
        <dbReference type="ARBA" id="ARBA00009156"/>
    </source>
</evidence>
<dbReference type="Proteomes" id="UP000288812">
    <property type="component" value="Unassembled WGS sequence"/>
</dbReference>
<dbReference type="InterPro" id="IPR050406">
    <property type="entry name" value="FGGY_Carb_Kinase"/>
</dbReference>
<dbReference type="RefSeq" id="WP_127724686.1">
    <property type="nucleotide sequence ID" value="NZ_RLIH01000009.1"/>
</dbReference>
<dbReference type="EMBL" id="RLIH01000009">
    <property type="protein sequence ID" value="RVU54464.1"/>
    <property type="molecule type" value="Genomic_DNA"/>
</dbReference>
<keyword evidence="14" id="KW-1185">Reference proteome</keyword>
<keyword evidence="4 8" id="KW-0547">Nucleotide-binding</keyword>
<evidence type="ECO:0000256" key="3">
    <source>
        <dbReference type="ARBA" id="ARBA00022679"/>
    </source>
</evidence>
<evidence type="ECO:0000313" key="13">
    <source>
        <dbReference type="EMBL" id="RVU54464.1"/>
    </source>
</evidence>
<dbReference type="PANTHER" id="PTHR43095:SF5">
    <property type="entry name" value="XYLULOSE KINASE"/>
    <property type="match status" value="1"/>
</dbReference>
<feature type="domain" description="Carbohydrate kinase FGGY C-terminal" evidence="12">
    <location>
        <begin position="258"/>
        <end position="446"/>
    </location>
</feature>
<dbReference type="GO" id="GO:0005524">
    <property type="term" value="F:ATP binding"/>
    <property type="evidence" value="ECO:0007669"/>
    <property type="project" value="UniProtKB-UniRule"/>
</dbReference>
<evidence type="ECO:0000256" key="9">
    <source>
        <dbReference type="RuleBase" id="RU003733"/>
    </source>
</evidence>
<feature type="site" description="Important for activity" evidence="8">
    <location>
        <position position="8"/>
    </location>
</feature>
<dbReference type="Pfam" id="PF00370">
    <property type="entry name" value="FGGY_N"/>
    <property type="match status" value="1"/>
</dbReference>
<dbReference type="InterPro" id="IPR043129">
    <property type="entry name" value="ATPase_NBD"/>
</dbReference>